<keyword evidence="2" id="KW-1185">Reference proteome</keyword>
<dbReference type="HOGENOM" id="CLU_3255958_0_0_10"/>
<reference evidence="1 2" key="1">
    <citation type="submission" date="2012-05" db="EMBL/GenBank/DDBJ databases">
        <authorList>
            <person name="Weinstock G."/>
            <person name="Sodergren E."/>
            <person name="Lobos E.A."/>
            <person name="Fulton L."/>
            <person name="Fulton R."/>
            <person name="Courtney L."/>
            <person name="Fronick C."/>
            <person name="O'Laughlin M."/>
            <person name="Godfrey J."/>
            <person name="Wilson R.M."/>
            <person name="Miner T."/>
            <person name="Farmer C."/>
            <person name="Delehaunty K."/>
            <person name="Cordes M."/>
            <person name="Minx P."/>
            <person name="Tomlinson C."/>
            <person name="Chen J."/>
            <person name="Wollam A."/>
            <person name="Pepin K.H."/>
            <person name="Bhonagiri V."/>
            <person name="Zhang X."/>
            <person name="Suruliraj S."/>
            <person name="Warren W."/>
            <person name="Mitreva M."/>
            <person name="Mardis E.R."/>
            <person name="Wilson R.K."/>
        </authorList>
    </citation>
    <scope>NUCLEOTIDE SEQUENCE [LARGE SCALE GENOMIC DNA]</scope>
    <source>
        <strain evidence="1 2">F0055</strain>
    </source>
</reference>
<name>L1NFJ4_9BACT</name>
<proteinExistence type="predicted"/>
<dbReference type="AlphaFoldDB" id="L1NFJ4"/>
<evidence type="ECO:0000313" key="2">
    <source>
        <dbReference type="Proteomes" id="UP000010433"/>
    </source>
</evidence>
<accession>L1NFJ4</accession>
<comment type="caution">
    <text evidence="1">The sequence shown here is derived from an EMBL/GenBank/DDBJ whole genome shotgun (WGS) entry which is preliminary data.</text>
</comment>
<sequence length="42" mass="4906">MVLKIIEEFHKKELWVGITKDDGSVSIQKTIITKKQYTTVKQ</sequence>
<organism evidence="1 2">
    <name type="scientific">Hoylesella saccharolytica F0055</name>
    <dbReference type="NCBI Taxonomy" id="1127699"/>
    <lineage>
        <taxon>Bacteria</taxon>
        <taxon>Pseudomonadati</taxon>
        <taxon>Bacteroidota</taxon>
        <taxon>Bacteroidia</taxon>
        <taxon>Bacteroidales</taxon>
        <taxon>Prevotellaceae</taxon>
        <taxon>Hoylesella</taxon>
    </lineage>
</organism>
<dbReference type="PATRIC" id="fig|1127699.3.peg.783"/>
<gene>
    <name evidence="1" type="ORF">HMPREF9151_00846</name>
</gene>
<dbReference type="EMBL" id="AMEP01000056">
    <property type="protein sequence ID" value="EKY02101.1"/>
    <property type="molecule type" value="Genomic_DNA"/>
</dbReference>
<dbReference type="Proteomes" id="UP000010433">
    <property type="component" value="Unassembled WGS sequence"/>
</dbReference>
<dbReference type="STRING" id="1127699.HMPREF9151_00846"/>
<protein>
    <submittedName>
        <fullName evidence="1">Uncharacterized protein</fullName>
    </submittedName>
</protein>
<evidence type="ECO:0000313" key="1">
    <source>
        <dbReference type="EMBL" id="EKY02101.1"/>
    </source>
</evidence>